<evidence type="ECO:0000256" key="4">
    <source>
        <dbReference type="HAMAP-Rule" id="MF_00636"/>
    </source>
</evidence>
<feature type="domain" description="RapZ-like N-terminal" evidence="5">
    <location>
        <begin position="11"/>
        <end position="164"/>
    </location>
</feature>
<feature type="binding site" evidence="4">
    <location>
        <begin position="68"/>
        <end position="71"/>
    </location>
    <ligand>
        <name>GTP</name>
        <dbReference type="ChEBI" id="CHEBI:37565"/>
    </ligand>
</feature>
<reference evidence="7 9" key="3">
    <citation type="submission" date="2016-06" db="EMBL/GenBank/DDBJ databases">
        <title>Identification of putative biosynthetic pathways for the production of bioactive secondary metabolites by the marine actinomycete Kocuria kristinae RUTW2-3.</title>
        <authorList>
            <person name="Waterworth S.C."/>
            <person name="Walmsley T.A."/>
            <person name="Matongo T."/>
            <person name="Davies-Coleman M.T."/>
            <person name="Dorrington R.A."/>
        </authorList>
    </citation>
    <scope>NUCLEOTIDE SEQUENCE [LARGE SCALE GENOMIC DNA]</scope>
    <source>
        <strain evidence="9">RuSp02-3</strain>
        <strain evidence="7">RUTW2-3</strain>
    </source>
</reference>
<keyword evidence="2 4" id="KW-0067">ATP-binding</keyword>
<dbReference type="InterPro" id="IPR027417">
    <property type="entry name" value="P-loop_NTPase"/>
</dbReference>
<dbReference type="Gene3D" id="3.40.50.300">
    <property type="entry name" value="P-loop containing nucleotide triphosphate hydrolases"/>
    <property type="match status" value="1"/>
</dbReference>
<dbReference type="InterPro" id="IPR053930">
    <property type="entry name" value="RapZ-like_N"/>
</dbReference>
<dbReference type="GO" id="GO:0005524">
    <property type="term" value="F:ATP binding"/>
    <property type="evidence" value="ECO:0007669"/>
    <property type="project" value="UniProtKB-UniRule"/>
</dbReference>
<evidence type="ECO:0000313" key="7">
    <source>
        <dbReference type="EMBL" id="OAX51807.1"/>
    </source>
</evidence>
<dbReference type="Pfam" id="PF03668">
    <property type="entry name" value="RapZ-like_N"/>
    <property type="match status" value="1"/>
</dbReference>
<dbReference type="HAMAP" id="MF_00636">
    <property type="entry name" value="RapZ_like"/>
    <property type="match status" value="1"/>
</dbReference>
<dbReference type="EMBL" id="LJBJ02000012">
    <property type="protein sequence ID" value="OAX51807.1"/>
    <property type="molecule type" value="Genomic_DNA"/>
</dbReference>
<sequence length="294" mass="32393">MVPQKPAAQSEMLVITGISGAGRSTAAHTLEDNGWYVVDNLPPQMLTPLVDLVARSPKAMPRLAVIIDIRGTALFENFREALDVLNAAPVEYTVLFLDASDQAIIARYEAQRRPHPLQGEGRILDGIHAERELLADLKRRADVVLDTSEYNVHELSKVISRTYSATGPSVVNLTVMSFGFKYGVPADANFMADMRFVPNPHWVPALRPKTGQDPEVRDFVLKDSGAQTFVDQYAEALKPVIAGYRSENKHYATIAIGCTGGKHRSVAVTEELARRLKGLPNVTVNVQHRDLGRE</sequence>
<dbReference type="NCBIfam" id="NF003828">
    <property type="entry name" value="PRK05416.1"/>
    <property type="match status" value="1"/>
</dbReference>
<evidence type="ECO:0000313" key="10">
    <source>
        <dbReference type="Proteomes" id="UP000179540"/>
    </source>
</evidence>
<proteinExistence type="inferred from homology"/>
<reference evidence="7" key="1">
    <citation type="submission" date="2016-04" db="EMBL/GenBank/DDBJ databases">
        <authorList>
            <person name="Evans L.H."/>
            <person name="Alamgir A."/>
            <person name="Owens N."/>
            <person name="Weber N.D."/>
            <person name="Virtaneva K."/>
            <person name="Barbian K."/>
            <person name="Babar A."/>
            <person name="Rosenke K."/>
        </authorList>
    </citation>
    <scope>NUCLEOTIDE SEQUENCE [LARGE SCALE GENOMIC DNA]</scope>
    <source>
        <strain evidence="7">RUTW2-3</strain>
    </source>
</reference>
<reference evidence="9" key="2">
    <citation type="submission" date="2016-04" db="EMBL/GenBank/DDBJ databases">
        <authorList>
            <person name="Waterworth S."/>
            <person name="Matcher G."/>
        </authorList>
    </citation>
    <scope>NUCLEOTIDE SEQUENCE [LARGE SCALE GENOMIC DNA]</scope>
    <source>
        <strain evidence="9">RuSp02-3</strain>
    </source>
</reference>
<dbReference type="InterPro" id="IPR005337">
    <property type="entry name" value="RapZ-like"/>
</dbReference>
<evidence type="ECO:0000256" key="1">
    <source>
        <dbReference type="ARBA" id="ARBA00022741"/>
    </source>
</evidence>
<evidence type="ECO:0000256" key="2">
    <source>
        <dbReference type="ARBA" id="ARBA00022840"/>
    </source>
</evidence>
<comment type="caution">
    <text evidence="7">The sequence shown here is derived from an EMBL/GenBank/DDBJ whole genome shotgun (WGS) entry which is preliminary data.</text>
</comment>
<dbReference type="EMBL" id="MODZ01000011">
    <property type="protein sequence ID" value="OIJ35202.1"/>
    <property type="molecule type" value="Genomic_DNA"/>
</dbReference>
<gene>
    <name evidence="7" type="ORF">AN277_0206905</name>
    <name evidence="8" type="ORF">BK826_08900</name>
</gene>
<organism evidence="7 9">
    <name type="scientific">Rothia kristinae</name>
    <dbReference type="NCBI Taxonomy" id="37923"/>
    <lineage>
        <taxon>Bacteria</taxon>
        <taxon>Bacillati</taxon>
        <taxon>Actinomycetota</taxon>
        <taxon>Actinomycetes</taxon>
        <taxon>Micrococcales</taxon>
        <taxon>Micrococcaceae</taxon>
        <taxon>Rothia</taxon>
    </lineage>
</organism>
<accession>A0A199NSB6</accession>
<dbReference type="GO" id="GO:0005525">
    <property type="term" value="F:GTP binding"/>
    <property type="evidence" value="ECO:0007669"/>
    <property type="project" value="UniProtKB-UniRule"/>
</dbReference>
<evidence type="ECO:0000259" key="6">
    <source>
        <dbReference type="Pfam" id="PF22740"/>
    </source>
</evidence>
<evidence type="ECO:0000313" key="9">
    <source>
        <dbReference type="Proteomes" id="UP000053171"/>
    </source>
</evidence>
<dbReference type="InterPro" id="IPR053931">
    <property type="entry name" value="RapZ_C"/>
</dbReference>
<keyword evidence="1 4" id="KW-0547">Nucleotide-binding</keyword>
<dbReference type="Proteomes" id="UP000053171">
    <property type="component" value="Unassembled WGS sequence"/>
</dbReference>
<keyword evidence="9" id="KW-1185">Reference proteome</keyword>
<dbReference type="Proteomes" id="UP000179540">
    <property type="component" value="Unassembled WGS sequence"/>
</dbReference>
<evidence type="ECO:0000259" key="5">
    <source>
        <dbReference type="Pfam" id="PF03668"/>
    </source>
</evidence>
<dbReference type="AlphaFoldDB" id="A0A199NSB6"/>
<reference evidence="8 10" key="4">
    <citation type="submission" date="2016-10" db="EMBL/GenBank/DDBJ databases">
        <title>Draft genome sequence of strain LCT isolated from the Shenzhou X spacecraft of China.</title>
        <authorList>
            <person name="Huang B."/>
        </authorList>
    </citation>
    <scope>NUCLEOTIDE SEQUENCE [LARGE SCALE GENOMIC DNA]</scope>
    <source>
        <strain evidence="8 10">LCT-H5</strain>
    </source>
</reference>
<dbReference type="PIRSF" id="PIRSF005052">
    <property type="entry name" value="P-loopkin"/>
    <property type="match status" value="1"/>
</dbReference>
<name>A0A199NSB6_9MICC</name>
<keyword evidence="3 4" id="KW-0342">GTP-binding</keyword>
<feature type="domain" description="RapZ C-terminal" evidence="6">
    <location>
        <begin position="172"/>
        <end position="291"/>
    </location>
</feature>
<evidence type="ECO:0000256" key="3">
    <source>
        <dbReference type="ARBA" id="ARBA00023134"/>
    </source>
</evidence>
<feature type="binding site" evidence="4">
    <location>
        <begin position="17"/>
        <end position="24"/>
    </location>
    <ligand>
        <name>ATP</name>
        <dbReference type="ChEBI" id="CHEBI:30616"/>
    </ligand>
</feature>
<dbReference type="Pfam" id="PF22740">
    <property type="entry name" value="PapZ_C"/>
    <property type="match status" value="1"/>
</dbReference>
<dbReference type="PANTHER" id="PTHR30448:SF0">
    <property type="entry name" value="RNASE ADAPTER PROTEIN RAPZ"/>
    <property type="match status" value="1"/>
</dbReference>
<dbReference type="SUPFAM" id="SSF52540">
    <property type="entry name" value="P-loop containing nucleoside triphosphate hydrolases"/>
    <property type="match status" value="1"/>
</dbReference>
<dbReference type="PANTHER" id="PTHR30448">
    <property type="entry name" value="RNASE ADAPTER PROTEIN RAPZ"/>
    <property type="match status" value="1"/>
</dbReference>
<protein>
    <submittedName>
        <fullName evidence="7">RNase adaptor protein RapZ</fullName>
    </submittedName>
</protein>
<evidence type="ECO:0000313" key="8">
    <source>
        <dbReference type="EMBL" id="OIJ35202.1"/>
    </source>
</evidence>